<dbReference type="InterPro" id="IPR027417">
    <property type="entry name" value="P-loop_NTPase"/>
</dbReference>
<comment type="caution">
    <text evidence="2">The sequence shown here is derived from an EMBL/GenBank/DDBJ whole genome shotgun (WGS) entry which is preliminary data.</text>
</comment>
<name>A0AAE2SF36_9BACT</name>
<dbReference type="SUPFAM" id="SSF52540">
    <property type="entry name" value="P-loop containing nucleoside triphosphate hydrolases"/>
    <property type="match status" value="1"/>
</dbReference>
<organism evidence="2 3">
    <name type="scientific">Oceaniferula flava</name>
    <dbReference type="NCBI Taxonomy" id="2800421"/>
    <lineage>
        <taxon>Bacteria</taxon>
        <taxon>Pseudomonadati</taxon>
        <taxon>Verrucomicrobiota</taxon>
        <taxon>Verrucomicrobiia</taxon>
        <taxon>Verrucomicrobiales</taxon>
        <taxon>Verrucomicrobiaceae</taxon>
        <taxon>Oceaniferula</taxon>
    </lineage>
</organism>
<dbReference type="Proteomes" id="UP000634206">
    <property type="component" value="Unassembled WGS sequence"/>
</dbReference>
<dbReference type="InterPro" id="IPR006073">
    <property type="entry name" value="GTP-bd"/>
</dbReference>
<dbReference type="CDD" id="cd00882">
    <property type="entry name" value="Ras_like_GTPase"/>
    <property type="match status" value="1"/>
</dbReference>
<gene>
    <name evidence="2" type="ORF">JIN83_09315</name>
</gene>
<dbReference type="InterPro" id="IPR021871">
    <property type="entry name" value="DUF3482"/>
</dbReference>
<dbReference type="GO" id="GO:0005525">
    <property type="term" value="F:GTP binding"/>
    <property type="evidence" value="ECO:0007669"/>
    <property type="project" value="InterPro"/>
</dbReference>
<dbReference type="Pfam" id="PF01926">
    <property type="entry name" value="MMR_HSR1"/>
    <property type="match status" value="1"/>
</dbReference>
<dbReference type="Gene3D" id="3.40.50.300">
    <property type="entry name" value="P-loop containing nucleotide triphosphate hydrolases"/>
    <property type="match status" value="1"/>
</dbReference>
<dbReference type="Pfam" id="PF11981">
    <property type="entry name" value="DUF3482"/>
    <property type="match status" value="1"/>
</dbReference>
<reference evidence="2" key="1">
    <citation type="submission" date="2021-01" db="EMBL/GenBank/DDBJ databases">
        <title>Modified the classification status of verrucomicrobia.</title>
        <authorList>
            <person name="Feng X."/>
        </authorList>
    </citation>
    <scope>NUCLEOTIDE SEQUENCE</scope>
    <source>
        <strain evidence="2">5K15</strain>
    </source>
</reference>
<dbReference type="RefSeq" id="WP_309489767.1">
    <property type="nucleotide sequence ID" value="NZ_JAENIG010000005.1"/>
</dbReference>
<dbReference type="AlphaFoldDB" id="A0AAE2SF36"/>
<dbReference type="EMBL" id="JAENIG010000005">
    <property type="protein sequence ID" value="MBK1855156.1"/>
    <property type="molecule type" value="Genomic_DNA"/>
</dbReference>
<keyword evidence="3" id="KW-1185">Reference proteome</keyword>
<accession>A0AAE2SF36</accession>
<evidence type="ECO:0000313" key="2">
    <source>
        <dbReference type="EMBL" id="MBK1855156.1"/>
    </source>
</evidence>
<sequence>MNEPTTDVTDAPANVPVFAVVGKVNAGKSSVLATLLEVDDDRIIRILPTAGATTQCQALPLVLDDRECIRFIDTPGFQKAIGAMNEIKRIHGPGTPDLESVREFVEQSSATGDFEDERRLLDPLLKGAGLLYVIDPSKPLRDEFIAEMEILRWTGRRRMALLNAKDASEEHLKTWRDRLGSYFNLVRTFNAHEARFDERRRLLKSLLEIDEEHAKVIESTIRSLDDEWRQRREETAEVLVGALESAMMLRESRVLEERVVEVDHRRERVQAEMVEAYYKSVTKLVKKSVDELLKIYRHHLIKIDWDEFGFEDIDLEAEETWSKWGLSRSQLAMAGGAAGAAAGVAVDVGSGGLTHGAGTLFGTLFGAAAAFFKGDELPDLKVDLSGGMKLKGGEGRKLELGPPKNENFPWILLDRLLVTYHEVISRAHGKRDVDSLISGDESQGFVRHMSGEDRRVLNKWLVSCGKGDPDRGLEPDVFRLLVSQLEAIETENFSG</sequence>
<feature type="domain" description="G" evidence="1">
    <location>
        <begin position="18"/>
        <end position="87"/>
    </location>
</feature>
<evidence type="ECO:0000313" key="3">
    <source>
        <dbReference type="Proteomes" id="UP000634206"/>
    </source>
</evidence>
<protein>
    <submittedName>
        <fullName evidence="2">GTPase/DUF3482 domain-containing protein</fullName>
    </submittedName>
</protein>
<evidence type="ECO:0000259" key="1">
    <source>
        <dbReference type="Pfam" id="PF01926"/>
    </source>
</evidence>
<proteinExistence type="predicted"/>